<name>A0ABT2ZTD4_9RHOB</name>
<comment type="caution">
    <text evidence="1">The sequence shown here is derived from an EMBL/GenBank/DDBJ whole genome shotgun (WGS) entry which is preliminary data.</text>
</comment>
<keyword evidence="2" id="KW-1185">Reference proteome</keyword>
<proteinExistence type="predicted"/>
<organism evidence="1 2">
    <name type="scientific">Albidovulum litorale</name>
    <dbReference type="NCBI Taxonomy" id="2984134"/>
    <lineage>
        <taxon>Bacteria</taxon>
        <taxon>Pseudomonadati</taxon>
        <taxon>Pseudomonadota</taxon>
        <taxon>Alphaproteobacteria</taxon>
        <taxon>Rhodobacterales</taxon>
        <taxon>Paracoccaceae</taxon>
        <taxon>Albidovulum</taxon>
    </lineage>
</organism>
<gene>
    <name evidence="1" type="ORF">OEZ71_19065</name>
</gene>
<accession>A0ABT2ZTD4</accession>
<dbReference type="Proteomes" id="UP001652564">
    <property type="component" value="Unassembled WGS sequence"/>
</dbReference>
<dbReference type="EMBL" id="JAOWKZ010000005">
    <property type="protein sequence ID" value="MCV2874404.1"/>
    <property type="molecule type" value="Genomic_DNA"/>
</dbReference>
<protein>
    <submittedName>
        <fullName evidence="1">Uncharacterized protein</fullName>
    </submittedName>
</protein>
<evidence type="ECO:0000313" key="2">
    <source>
        <dbReference type="Proteomes" id="UP001652564"/>
    </source>
</evidence>
<reference evidence="1 2" key="1">
    <citation type="submission" date="2022-10" db="EMBL/GenBank/DDBJ databases">
        <title>Defluviimonas sp. nov., isolated from ocean surface sediments.</title>
        <authorList>
            <person name="He W."/>
            <person name="Wang L."/>
            <person name="Zhang D.-F."/>
        </authorList>
    </citation>
    <scope>NUCLEOTIDE SEQUENCE [LARGE SCALE GENOMIC DNA]</scope>
    <source>
        <strain evidence="1 2">WL0050</strain>
    </source>
</reference>
<evidence type="ECO:0000313" key="1">
    <source>
        <dbReference type="EMBL" id="MCV2874404.1"/>
    </source>
</evidence>
<sequence length="68" mass="7417">MKAHENTTFSALDHMILSAGGHTVAELEQATLRSVEAAPLRRVCRVIGRVLASVAEWFTARAEIVRNG</sequence>
<dbReference type="RefSeq" id="WP_263741680.1">
    <property type="nucleotide sequence ID" value="NZ_JAOWKZ010000005.1"/>
</dbReference>